<dbReference type="InterPro" id="IPR016773">
    <property type="entry name" value="Fe3_uptake_reg_CjrA_prd"/>
</dbReference>
<dbReference type="CDD" id="cd14727">
    <property type="entry name" value="ChanN-like"/>
    <property type="match status" value="1"/>
</dbReference>
<comment type="caution">
    <text evidence="3">The sequence shown here is derived from an EMBL/GenBank/DDBJ whole genome shotgun (WGS) entry which is preliminary data.</text>
</comment>
<organism evidence="3 4">
    <name type="scientific">Vibrio panuliri</name>
    <dbReference type="NCBI Taxonomy" id="1381081"/>
    <lineage>
        <taxon>Bacteria</taxon>
        <taxon>Pseudomonadati</taxon>
        <taxon>Pseudomonadota</taxon>
        <taxon>Gammaproteobacteria</taxon>
        <taxon>Vibrionales</taxon>
        <taxon>Vibrionaceae</taxon>
        <taxon>Vibrio</taxon>
    </lineage>
</organism>
<dbReference type="Pfam" id="PF04187">
    <property type="entry name" value="Cofac_haem_bdg"/>
    <property type="match status" value="1"/>
</dbReference>
<evidence type="ECO:0000313" key="4">
    <source>
        <dbReference type="Proteomes" id="UP000186313"/>
    </source>
</evidence>
<keyword evidence="1" id="KW-0732">Signal</keyword>
<feature type="chain" id="PRO_5012503186" description="Haem-binding uptake Tiki superfamily ChaN domain-containing protein" evidence="1">
    <location>
        <begin position="23"/>
        <end position="313"/>
    </location>
</feature>
<feature type="signal peptide" evidence="1">
    <location>
        <begin position="1"/>
        <end position="22"/>
    </location>
</feature>
<feature type="domain" description="Haem-binding uptake Tiki superfamily ChaN" evidence="2">
    <location>
        <begin position="55"/>
        <end position="252"/>
    </location>
</feature>
<dbReference type="OrthoDB" id="1680202at2"/>
<dbReference type="STRING" id="1381081.BIY22_07075"/>
<dbReference type="SUPFAM" id="SSF159501">
    <property type="entry name" value="EreA/ChaN-like"/>
    <property type="match status" value="1"/>
</dbReference>
<name>A0A1Q9HDX1_9VIBR</name>
<evidence type="ECO:0000256" key="1">
    <source>
        <dbReference type="SAM" id="SignalP"/>
    </source>
</evidence>
<sequence>MYRNLLLSALVLPLVACSHALSSPNGEPLPQTYYDYTLYTPEGQALSLSELSAIAADADVILVGEWHTHSAIHRFQTEFLQQLVKTQPKLAVSMEQFSRDNQTIVDQYLASEIGEQTLITQGNAWPNYESDYRPLIEFAKAKQLDVVAANAPRNLVRCVGRKGIGYLDTLSREQRAWAAREINTQASPYKNKFMQSMHHGTQTQNDNQFAAQATWDETMAESIVNYLIDHPDSQVMHIAGKFHVEEGLGIKASIKRRAPKLNVIVISPVGEITLTNPDYQLHVLPPPARYIQPENRIKAIHAMMHHSDKMSCD</sequence>
<accession>A0A1Q9HDX1</accession>
<proteinExistence type="predicted"/>
<dbReference type="Proteomes" id="UP000186313">
    <property type="component" value="Unassembled WGS sequence"/>
</dbReference>
<dbReference type="RefSeq" id="WP_075709106.1">
    <property type="nucleotide sequence ID" value="NZ_MJMJ01000023.1"/>
</dbReference>
<reference evidence="3 4" key="1">
    <citation type="submission" date="2016-09" db="EMBL/GenBank/DDBJ databases">
        <title>Genomic Taxonomy of the Vibrionaceae.</title>
        <authorList>
            <person name="Gonzalez-Castillo A."/>
            <person name="Gomez-Gil B."/>
            <person name="Enciso-Ibarra K."/>
        </authorList>
    </citation>
    <scope>NUCLEOTIDE SEQUENCE [LARGE SCALE GENOMIC DNA]</scope>
    <source>
        <strain evidence="3 4">CAIM 703</strain>
    </source>
</reference>
<evidence type="ECO:0000259" key="2">
    <source>
        <dbReference type="Pfam" id="PF04187"/>
    </source>
</evidence>
<dbReference type="AlphaFoldDB" id="A0A1Q9HDX1"/>
<dbReference type="Gene3D" id="3.40.50.11550">
    <property type="match status" value="1"/>
</dbReference>
<dbReference type="InterPro" id="IPR007314">
    <property type="entry name" value="Cofac_haem-bd_dom"/>
</dbReference>
<dbReference type="PIRSF" id="PIRSF020419">
    <property type="entry name" value="Fe_uptake_reg_CjrA_prd"/>
    <property type="match status" value="1"/>
</dbReference>
<gene>
    <name evidence="3" type="ORF">BIY22_07075</name>
</gene>
<protein>
    <recommendedName>
        <fullName evidence="2">Haem-binding uptake Tiki superfamily ChaN domain-containing protein</fullName>
    </recommendedName>
</protein>
<evidence type="ECO:0000313" key="3">
    <source>
        <dbReference type="EMBL" id="OLQ87933.1"/>
    </source>
</evidence>
<dbReference type="EMBL" id="MJMJ01000023">
    <property type="protein sequence ID" value="OLQ87933.1"/>
    <property type="molecule type" value="Genomic_DNA"/>
</dbReference>